<organism evidence="1 2">
    <name type="scientific">Nonomuraea indica</name>
    <dbReference type="NCBI Taxonomy" id="1581193"/>
    <lineage>
        <taxon>Bacteria</taxon>
        <taxon>Bacillati</taxon>
        <taxon>Actinomycetota</taxon>
        <taxon>Actinomycetes</taxon>
        <taxon>Streptosporangiales</taxon>
        <taxon>Streptosporangiaceae</taxon>
        <taxon>Nonomuraea</taxon>
    </lineage>
</organism>
<reference evidence="1 2" key="1">
    <citation type="submission" date="2024-10" db="EMBL/GenBank/DDBJ databases">
        <title>The Natural Products Discovery Center: Release of the First 8490 Sequenced Strains for Exploring Actinobacteria Biosynthetic Diversity.</title>
        <authorList>
            <person name="Kalkreuter E."/>
            <person name="Kautsar S.A."/>
            <person name="Yang D."/>
            <person name="Bader C.D."/>
            <person name="Teijaro C.N."/>
            <person name="Fluegel L."/>
            <person name="Davis C.M."/>
            <person name="Simpson J.R."/>
            <person name="Lauterbach L."/>
            <person name="Steele A.D."/>
            <person name="Gui C."/>
            <person name="Meng S."/>
            <person name="Li G."/>
            <person name="Viehrig K."/>
            <person name="Ye F."/>
            <person name="Su P."/>
            <person name="Kiefer A.F."/>
            <person name="Nichols A."/>
            <person name="Cepeda A.J."/>
            <person name="Yan W."/>
            <person name="Fan B."/>
            <person name="Jiang Y."/>
            <person name="Adhikari A."/>
            <person name="Zheng C.-J."/>
            <person name="Schuster L."/>
            <person name="Cowan T.M."/>
            <person name="Smanski M.J."/>
            <person name="Chevrette M.G."/>
            <person name="De Carvalho L.P.S."/>
            <person name="Shen B."/>
        </authorList>
    </citation>
    <scope>NUCLEOTIDE SEQUENCE [LARGE SCALE GENOMIC DNA]</scope>
    <source>
        <strain evidence="1 2">NPDC049503</strain>
    </source>
</reference>
<protein>
    <submittedName>
        <fullName evidence="1">YbaB/EbfC family nucleoid-associated protein</fullName>
    </submittedName>
</protein>
<accession>A0ABW8ABI9</accession>
<dbReference type="EMBL" id="JBITMB010000007">
    <property type="protein sequence ID" value="MFI7444140.1"/>
    <property type="molecule type" value="Genomic_DNA"/>
</dbReference>
<dbReference type="InterPro" id="IPR036894">
    <property type="entry name" value="YbaB-like_sf"/>
</dbReference>
<comment type="caution">
    <text evidence="1">The sequence shown here is derived from an EMBL/GenBank/DDBJ whole genome shotgun (WGS) entry which is preliminary data.</text>
</comment>
<dbReference type="Pfam" id="PF02575">
    <property type="entry name" value="YbaB_DNA_bd"/>
    <property type="match status" value="1"/>
</dbReference>
<evidence type="ECO:0000313" key="1">
    <source>
        <dbReference type="EMBL" id="MFI7444140.1"/>
    </source>
</evidence>
<proteinExistence type="predicted"/>
<dbReference type="Proteomes" id="UP001612928">
    <property type="component" value="Unassembled WGS sequence"/>
</dbReference>
<name>A0ABW8ABI9_9ACTN</name>
<keyword evidence="2" id="KW-1185">Reference proteome</keyword>
<sequence length="117" mass="12829">MDFLNDFTALRESATAADGLVSVEVDGTSDLTGLKLDPRAMRLPATELAEAIMEAFGRAREAAQERATQAIPEVLKQDPLELNDLIEKVKADTRADMNELLSTVNGLTSRLDRLMRP</sequence>
<dbReference type="RefSeq" id="WP_101788885.1">
    <property type="nucleotide sequence ID" value="NZ_JBITMB010000007.1"/>
</dbReference>
<dbReference type="Gene3D" id="3.30.1310.10">
    <property type="entry name" value="Nucleoid-associated protein YbaB-like domain"/>
    <property type="match status" value="1"/>
</dbReference>
<dbReference type="SUPFAM" id="SSF82607">
    <property type="entry name" value="YbaB-like"/>
    <property type="match status" value="1"/>
</dbReference>
<gene>
    <name evidence="1" type="ORF">ACIBP5_29565</name>
</gene>
<evidence type="ECO:0000313" key="2">
    <source>
        <dbReference type="Proteomes" id="UP001612928"/>
    </source>
</evidence>
<dbReference type="InterPro" id="IPR004401">
    <property type="entry name" value="YbaB/EbfC"/>
</dbReference>